<sequence length="261" mass="31059">MLTSRVCEEFDSLREKFSDESDGPVDYISAKGMLKFNCPDQECKNDTNLVNGGCLWLLNRFYDSKTSFSYYADGKIGIVVYIMMWLGYKLNQKLKNEFPNINKFYDKDMKKFHEYTKNINGVDDYNNYNDLINKHDYVLKIPNEDMSKFYDAFKSLCKLYIECDDSNSDYNSYLEKAQEFDKKYEQLKKDLDNNKDESYSQLFSILSKDYDNLKNKLFIIWISETISKTKIKRKNKKYNEENDSLIYNSKSSGYFRNSNNY</sequence>
<proteinExistence type="predicted"/>
<gene>
    <name evidence="2" type="ORF">YYC_05843</name>
</gene>
<evidence type="ECO:0008006" key="4">
    <source>
        <dbReference type="Google" id="ProtNLM"/>
    </source>
</evidence>
<keyword evidence="1" id="KW-0175">Coiled coil</keyword>
<dbReference type="NCBIfam" id="TIGR01590">
    <property type="entry name" value="yir-bir-cir_Pla"/>
    <property type="match status" value="1"/>
</dbReference>
<dbReference type="Proteomes" id="UP000018538">
    <property type="component" value="Unassembled WGS sequence"/>
</dbReference>
<dbReference type="EMBL" id="KI635828">
    <property type="protein sequence ID" value="ETB56114.1"/>
    <property type="molecule type" value="Genomic_DNA"/>
</dbReference>
<protein>
    <recommendedName>
        <fullName evidence="4">YIR protein</fullName>
    </recommendedName>
</protein>
<name>V7P9S7_PLAYE</name>
<evidence type="ECO:0000313" key="2">
    <source>
        <dbReference type="EMBL" id="ETB56114.1"/>
    </source>
</evidence>
<evidence type="ECO:0000256" key="1">
    <source>
        <dbReference type="SAM" id="Coils"/>
    </source>
</evidence>
<feature type="coiled-coil region" evidence="1">
    <location>
        <begin position="170"/>
        <end position="197"/>
    </location>
</feature>
<evidence type="ECO:0000313" key="3">
    <source>
        <dbReference type="Proteomes" id="UP000018538"/>
    </source>
</evidence>
<dbReference type="OrthoDB" id="373273at2759"/>
<accession>V7P9S7</accession>
<keyword evidence="3" id="KW-1185">Reference proteome</keyword>
<dbReference type="Pfam" id="PF06022">
    <property type="entry name" value="Cir_Bir_Yir"/>
    <property type="match status" value="1"/>
</dbReference>
<organism evidence="2 3">
    <name type="scientific">Plasmodium yoelii 17X</name>
    <dbReference type="NCBI Taxonomy" id="1323249"/>
    <lineage>
        <taxon>Eukaryota</taxon>
        <taxon>Sar</taxon>
        <taxon>Alveolata</taxon>
        <taxon>Apicomplexa</taxon>
        <taxon>Aconoidasida</taxon>
        <taxon>Haemosporida</taxon>
        <taxon>Plasmodiidae</taxon>
        <taxon>Plasmodium</taxon>
        <taxon>Plasmodium (Vinckeia)</taxon>
    </lineage>
</organism>
<dbReference type="AlphaFoldDB" id="V7P9S7"/>
<reference evidence="2 3" key="1">
    <citation type="submission" date="2013-11" db="EMBL/GenBank/DDBJ databases">
        <title>The Genome Sequence of Plasmodium yoelii 17X.</title>
        <authorList>
            <consortium name="The Broad Institute Genomics Platform"/>
            <consortium name="The Broad Institute Genome Sequencing Center for Infectious Disease"/>
            <person name="Neafsey D."/>
            <person name="Adams J."/>
            <person name="Walker B."/>
            <person name="Young S.K."/>
            <person name="Zeng Q."/>
            <person name="Gargeya S."/>
            <person name="Fitzgerald M."/>
            <person name="Haas B."/>
            <person name="Abouelleil A."/>
            <person name="Alvarado L."/>
            <person name="Chapman S.B."/>
            <person name="Gainer-Dewar J."/>
            <person name="Goldberg J."/>
            <person name="Griggs A."/>
            <person name="Gujja S."/>
            <person name="Hansen M."/>
            <person name="Howarth C."/>
            <person name="Imamovic A."/>
            <person name="Ireland A."/>
            <person name="Larimer J."/>
            <person name="McCowan C."/>
            <person name="Murphy C."/>
            <person name="Pearson M."/>
            <person name="Poon T.W."/>
            <person name="Priest M."/>
            <person name="Roberts A."/>
            <person name="Saif S."/>
            <person name="Shea T."/>
            <person name="Sykes S."/>
            <person name="Wortman J."/>
            <person name="Nusbaum C."/>
            <person name="Birren B."/>
        </authorList>
    </citation>
    <scope>NUCLEOTIDE SEQUENCE [LARGE SCALE GENOMIC DNA]</scope>
    <source>
        <strain evidence="2 3">17X</strain>
    </source>
</reference>
<dbReference type="InterPro" id="IPR006477">
    <property type="entry name" value="Yir_bir_cir"/>
</dbReference>